<sequence length="497" mass="53450">MSERPSALNATDAIRMIRQGELTPDALLESCIAQIEQVDPVVNAMITRAYDRAREQAQLATQTANRGDALGPLHGLPIAIKDIQATRGIRTTYGSAAYADNIPEEDAGIVQRIREAGGIIVGKTNIPESSIGANTVNRLFGATGNPYNPDLTCGGSSGGSAVAVATHMAPLATGSDHGGSLRIPACYCGVVGYRATPGVVPNEGRSTLQTNYSVQGPMARSVSDVALLLSVIAQRDANASKDPMAFPLDANHLARLDDVDLSGLRVAVTADLGGVLVSETIRRTFTDRMNLIAPQFGTCDWHNIDLTDAPDVDWHVRQDLFVTQYIDQTSSWDADFNPNIQATYRSALTTPMAAIASARRRQMALFQSFRSIFDDYDLVLCPGVSIPPFPWQHLNPQQIDAKPVENYMAWLALTSSLTVVGHPVVALPCGLDEQGTPFGIQVVGAMYSDQRLLSAAKALEQYFSSVSTLARPTPNFDVLSRTTSTCRTEGRVTPFKT</sequence>
<comment type="caution">
    <text evidence="2">The sequence shown here is derived from an EMBL/GenBank/DDBJ whole genome shotgun (WGS) entry which is preliminary data.</text>
</comment>
<dbReference type="InterPro" id="IPR023631">
    <property type="entry name" value="Amidase_dom"/>
</dbReference>
<dbReference type="PANTHER" id="PTHR11895:SF76">
    <property type="entry name" value="INDOLEACETAMIDE HYDROLASE"/>
    <property type="match status" value="1"/>
</dbReference>
<gene>
    <name evidence="2" type="ORF">HQ497_08035</name>
</gene>
<dbReference type="Pfam" id="PF01425">
    <property type="entry name" value="Amidase"/>
    <property type="match status" value="2"/>
</dbReference>
<dbReference type="PIRSF" id="PIRSF001221">
    <property type="entry name" value="Amidase_fungi"/>
    <property type="match status" value="1"/>
</dbReference>
<dbReference type="SUPFAM" id="SSF75304">
    <property type="entry name" value="Amidase signature (AS) enzymes"/>
    <property type="match status" value="1"/>
</dbReference>
<dbReference type="GO" id="GO:0003824">
    <property type="term" value="F:catalytic activity"/>
    <property type="evidence" value="ECO:0007669"/>
    <property type="project" value="InterPro"/>
</dbReference>
<evidence type="ECO:0000259" key="1">
    <source>
        <dbReference type="Pfam" id="PF01425"/>
    </source>
</evidence>
<dbReference type="EMBL" id="JABMOJ010000299">
    <property type="protein sequence ID" value="NQV65300.1"/>
    <property type="molecule type" value="Genomic_DNA"/>
</dbReference>
<dbReference type="Gene3D" id="3.90.1300.10">
    <property type="entry name" value="Amidase signature (AS) domain"/>
    <property type="match status" value="1"/>
</dbReference>
<dbReference type="InterPro" id="IPR000120">
    <property type="entry name" value="Amidase"/>
</dbReference>
<feature type="domain" description="Amidase" evidence="1">
    <location>
        <begin position="355"/>
        <end position="453"/>
    </location>
</feature>
<dbReference type="InterPro" id="IPR020556">
    <property type="entry name" value="Amidase_CS"/>
</dbReference>
<dbReference type="Proteomes" id="UP000754644">
    <property type="component" value="Unassembled WGS sequence"/>
</dbReference>
<dbReference type="AlphaFoldDB" id="A0A972VW09"/>
<dbReference type="PROSITE" id="PS00571">
    <property type="entry name" value="AMIDASES"/>
    <property type="match status" value="1"/>
</dbReference>
<evidence type="ECO:0000313" key="2">
    <source>
        <dbReference type="EMBL" id="NQV65300.1"/>
    </source>
</evidence>
<dbReference type="InterPro" id="IPR036928">
    <property type="entry name" value="AS_sf"/>
</dbReference>
<dbReference type="PANTHER" id="PTHR11895">
    <property type="entry name" value="TRANSAMIDASE"/>
    <property type="match status" value="1"/>
</dbReference>
<name>A0A972VW09_9GAMM</name>
<protein>
    <submittedName>
        <fullName evidence="2">Amidase</fullName>
    </submittedName>
</protein>
<feature type="domain" description="Amidase" evidence="1">
    <location>
        <begin position="27"/>
        <end position="287"/>
    </location>
</feature>
<evidence type="ECO:0000313" key="3">
    <source>
        <dbReference type="Proteomes" id="UP000754644"/>
    </source>
</evidence>
<reference evidence="2" key="1">
    <citation type="submission" date="2020-05" db="EMBL/GenBank/DDBJ databases">
        <title>Sulfur intermediates as new biogeochemical hubs in an aquatic model microbial ecosystem.</title>
        <authorList>
            <person name="Vigneron A."/>
        </authorList>
    </citation>
    <scope>NUCLEOTIDE SEQUENCE</scope>
    <source>
        <strain evidence="2">Bin.250</strain>
    </source>
</reference>
<accession>A0A972VW09</accession>
<organism evidence="2 3">
    <name type="scientific">SAR86 cluster bacterium</name>
    <dbReference type="NCBI Taxonomy" id="2030880"/>
    <lineage>
        <taxon>Bacteria</taxon>
        <taxon>Pseudomonadati</taxon>
        <taxon>Pseudomonadota</taxon>
        <taxon>Gammaproteobacteria</taxon>
        <taxon>SAR86 cluster</taxon>
    </lineage>
</organism>
<proteinExistence type="predicted"/>